<organism evidence="3 4">
    <name type="scientific">Ophiobolus disseminans</name>
    <dbReference type="NCBI Taxonomy" id="1469910"/>
    <lineage>
        <taxon>Eukaryota</taxon>
        <taxon>Fungi</taxon>
        <taxon>Dikarya</taxon>
        <taxon>Ascomycota</taxon>
        <taxon>Pezizomycotina</taxon>
        <taxon>Dothideomycetes</taxon>
        <taxon>Pleosporomycetidae</taxon>
        <taxon>Pleosporales</taxon>
        <taxon>Pleosporineae</taxon>
        <taxon>Phaeosphaeriaceae</taxon>
        <taxon>Ophiobolus</taxon>
    </lineage>
</organism>
<feature type="domain" description="DUF7580" evidence="2">
    <location>
        <begin position="204"/>
        <end position="607"/>
    </location>
</feature>
<dbReference type="PANTHER" id="PTHR35186:SF4">
    <property type="entry name" value="PRION-INHIBITION AND PROPAGATION HELO DOMAIN-CONTAINING PROTEIN"/>
    <property type="match status" value="1"/>
</dbReference>
<reference evidence="3" key="1">
    <citation type="journal article" date="2020" name="Stud. Mycol.">
        <title>101 Dothideomycetes genomes: a test case for predicting lifestyles and emergence of pathogens.</title>
        <authorList>
            <person name="Haridas S."/>
            <person name="Albert R."/>
            <person name="Binder M."/>
            <person name="Bloem J."/>
            <person name="Labutti K."/>
            <person name="Salamov A."/>
            <person name="Andreopoulos B."/>
            <person name="Baker S."/>
            <person name="Barry K."/>
            <person name="Bills G."/>
            <person name="Bluhm B."/>
            <person name="Cannon C."/>
            <person name="Castanera R."/>
            <person name="Culley D."/>
            <person name="Daum C."/>
            <person name="Ezra D."/>
            <person name="Gonzalez J."/>
            <person name="Henrissat B."/>
            <person name="Kuo A."/>
            <person name="Liang C."/>
            <person name="Lipzen A."/>
            <person name="Lutzoni F."/>
            <person name="Magnuson J."/>
            <person name="Mondo S."/>
            <person name="Nolan M."/>
            <person name="Ohm R."/>
            <person name="Pangilinan J."/>
            <person name="Park H.-J."/>
            <person name="Ramirez L."/>
            <person name="Alfaro M."/>
            <person name="Sun H."/>
            <person name="Tritt A."/>
            <person name="Yoshinaga Y."/>
            <person name="Zwiers L.-H."/>
            <person name="Turgeon B."/>
            <person name="Goodwin S."/>
            <person name="Spatafora J."/>
            <person name="Crous P."/>
            <person name="Grigoriev I."/>
        </authorList>
    </citation>
    <scope>NUCLEOTIDE SEQUENCE</scope>
    <source>
        <strain evidence="3">CBS 113818</strain>
    </source>
</reference>
<dbReference type="Pfam" id="PF24476">
    <property type="entry name" value="DUF7580"/>
    <property type="match status" value="1"/>
</dbReference>
<feature type="signal peptide" evidence="1">
    <location>
        <begin position="1"/>
        <end position="23"/>
    </location>
</feature>
<dbReference type="InterPro" id="IPR056002">
    <property type="entry name" value="DUF7580"/>
</dbReference>
<name>A0A6A7A930_9PLEO</name>
<dbReference type="AlphaFoldDB" id="A0A6A7A930"/>
<evidence type="ECO:0000313" key="4">
    <source>
        <dbReference type="Proteomes" id="UP000799424"/>
    </source>
</evidence>
<dbReference type="EMBL" id="MU006220">
    <property type="protein sequence ID" value="KAF2829706.1"/>
    <property type="molecule type" value="Genomic_DNA"/>
</dbReference>
<evidence type="ECO:0000259" key="2">
    <source>
        <dbReference type="Pfam" id="PF24476"/>
    </source>
</evidence>
<evidence type="ECO:0000313" key="3">
    <source>
        <dbReference type="EMBL" id="KAF2829706.1"/>
    </source>
</evidence>
<gene>
    <name evidence="3" type="ORF">CC86DRAFT_285152</name>
</gene>
<proteinExistence type="predicted"/>
<dbReference type="OrthoDB" id="5331891at2759"/>
<sequence>MSGIEVAGLIFGVLPILIQAAKAYGTVTDGLYTFRHYSREVRSISLQLKVHNGIFLNHCRLLLRLVEDEKAAENMLEDPNDRRWTSKELNDRLNVVLKDSLELCRSIMEGTRDVIEEMQKELGSFDVLKASRRMDETIKRTIKRLHGAVKVTFNKAKYEKCLASLRDRNDDFSVLRSQISAFQQQSTSTTGALVRHKILPDRFQSIQNASQKLHESLCSAWCCDDVGHRGHYAKLCLDAEALAEVRLDLAISCHEASNESHNGLLREPPIWLYVQSMSLNTTQRALTGSKIMTDLKNKLPAEILANNIPKGVKNKASTDLTQTSKCRKKKRVHFVDATGNANLCANTVSPISKIIIPEFNLCQTKNMCHYLKHNYGASLPMDCLGYLETPCQMYKHKFYLRDRHPSGSILSQSKHTTVYSIFDIMRQEADDVLEVEDQLKLAHKTALAILQYNDTPWLAERWRLGNMSYFGSRRHFDEAALKTLHLTSQISQQAPAAATVMEGVQSTESAISDEIKYGINNLPLFFLGVALLEIAHWKPLESKMLPRDQEDQVYTARRLALGRAPLGPEYQKIVNKCIQCNFGFGTKLNSSLQTAVYNDVVCELEGMIERLAI</sequence>
<evidence type="ECO:0000256" key="1">
    <source>
        <dbReference type="SAM" id="SignalP"/>
    </source>
</evidence>
<keyword evidence="1" id="KW-0732">Signal</keyword>
<protein>
    <recommendedName>
        <fullName evidence="2">DUF7580 domain-containing protein</fullName>
    </recommendedName>
</protein>
<dbReference type="Proteomes" id="UP000799424">
    <property type="component" value="Unassembled WGS sequence"/>
</dbReference>
<dbReference type="PANTHER" id="PTHR35186">
    <property type="entry name" value="ANK_REP_REGION DOMAIN-CONTAINING PROTEIN"/>
    <property type="match status" value="1"/>
</dbReference>
<feature type="chain" id="PRO_5025434146" description="DUF7580 domain-containing protein" evidence="1">
    <location>
        <begin position="24"/>
        <end position="613"/>
    </location>
</feature>
<keyword evidence="4" id="KW-1185">Reference proteome</keyword>
<accession>A0A6A7A930</accession>